<accession>A0A9N9T9R4</accession>
<gene>
    <name evidence="1" type="ORF">PHYEVI_LOCUS377</name>
</gene>
<dbReference type="EMBL" id="OU900094">
    <property type="protein sequence ID" value="CAG9853910.1"/>
    <property type="molecule type" value="Genomic_DNA"/>
</dbReference>
<keyword evidence="2" id="KW-1185">Reference proteome</keyword>
<name>A0A9N9T9R4_PHYSR</name>
<sequence length="263" mass="30621">MGSEGPKTIRLRRIGAPVPQQINTLLPQEDLIQKNLQPLIEHTEKKKRAQEAYYDKNVLNKSPLLRNLKAPVRNRLGRRIPFNGTNTSAIPPKKRLFKVNNGMNGTLRNTITRGKVTRKNLAQIRINRIRERQQEELRLNPMRLTTPKKIKLKRWTGSQMLRVEVPNVNYSNAPRHRQILNSELQEQIRELQSVHIPEQILFDDSYTPFSTKITTHERFAKLNALRPLLRSKTNDNGEKITEIEFENHHASIREVALDFNISL</sequence>
<reference evidence="1" key="1">
    <citation type="submission" date="2022-01" db="EMBL/GenBank/DDBJ databases">
        <authorList>
            <person name="King R."/>
        </authorList>
    </citation>
    <scope>NUCLEOTIDE SEQUENCE</scope>
</reference>
<dbReference type="AlphaFoldDB" id="A0A9N9T9R4"/>
<evidence type="ECO:0000313" key="2">
    <source>
        <dbReference type="Proteomes" id="UP001153712"/>
    </source>
</evidence>
<protein>
    <submittedName>
        <fullName evidence="1">Uncharacterized protein</fullName>
    </submittedName>
</protein>
<evidence type="ECO:0000313" key="1">
    <source>
        <dbReference type="EMBL" id="CAG9853910.1"/>
    </source>
</evidence>
<organism evidence="1 2">
    <name type="scientific">Phyllotreta striolata</name>
    <name type="common">Striped flea beetle</name>
    <name type="synonym">Crioceris striolata</name>
    <dbReference type="NCBI Taxonomy" id="444603"/>
    <lineage>
        <taxon>Eukaryota</taxon>
        <taxon>Metazoa</taxon>
        <taxon>Ecdysozoa</taxon>
        <taxon>Arthropoda</taxon>
        <taxon>Hexapoda</taxon>
        <taxon>Insecta</taxon>
        <taxon>Pterygota</taxon>
        <taxon>Neoptera</taxon>
        <taxon>Endopterygota</taxon>
        <taxon>Coleoptera</taxon>
        <taxon>Polyphaga</taxon>
        <taxon>Cucujiformia</taxon>
        <taxon>Chrysomeloidea</taxon>
        <taxon>Chrysomelidae</taxon>
        <taxon>Galerucinae</taxon>
        <taxon>Alticini</taxon>
        <taxon>Phyllotreta</taxon>
    </lineage>
</organism>
<proteinExistence type="predicted"/>
<dbReference type="OrthoDB" id="6761979at2759"/>
<dbReference type="Proteomes" id="UP001153712">
    <property type="component" value="Chromosome 1"/>
</dbReference>